<reference evidence="7" key="1">
    <citation type="submission" date="2010-01" db="EMBL/GenBank/DDBJ databases">
        <title>Genome fragments of uncultured bacteria from the North Pacific subtropical Gyre.</title>
        <authorList>
            <person name="Pham V.D."/>
            <person name="Delong E.F."/>
        </authorList>
    </citation>
    <scope>NUCLEOTIDE SEQUENCE</scope>
</reference>
<name>E7C4Y5_9BACT</name>
<keyword evidence="5" id="KW-0256">Endoplasmic reticulum</keyword>
<accession>E7C4Y5</accession>
<dbReference type="InterPro" id="IPR039042">
    <property type="entry name" value="Alg13-like"/>
</dbReference>
<dbReference type="GO" id="GO:0006488">
    <property type="term" value="P:dolichol-linked oligosaccharide biosynthetic process"/>
    <property type="evidence" value="ECO:0007669"/>
    <property type="project" value="InterPro"/>
</dbReference>
<dbReference type="AlphaFoldDB" id="E7C4Y5"/>
<evidence type="ECO:0000313" key="7">
    <source>
        <dbReference type="EMBL" id="ADI22509.1"/>
    </source>
</evidence>
<dbReference type="NCBIfam" id="NF041548">
    <property type="entry name" value="PssE"/>
    <property type="match status" value="1"/>
</dbReference>
<dbReference type="Gene3D" id="3.40.50.2000">
    <property type="entry name" value="Glycogen Phosphorylase B"/>
    <property type="match status" value="1"/>
</dbReference>
<evidence type="ECO:0000256" key="5">
    <source>
        <dbReference type="ARBA" id="ARBA00022824"/>
    </source>
</evidence>
<evidence type="ECO:0000256" key="3">
    <source>
        <dbReference type="ARBA" id="ARBA00022676"/>
    </source>
</evidence>
<dbReference type="InterPro" id="IPR007235">
    <property type="entry name" value="Glyco_trans_28_C"/>
</dbReference>
<dbReference type="Pfam" id="PF04101">
    <property type="entry name" value="Glyco_tran_28_C"/>
    <property type="match status" value="1"/>
</dbReference>
<protein>
    <submittedName>
        <fullName evidence="7">Uncharacterized conserved protein</fullName>
    </submittedName>
</protein>
<feature type="domain" description="Glycosyl transferase family 28 C-terminal" evidence="6">
    <location>
        <begin position="1"/>
        <end position="138"/>
    </location>
</feature>
<evidence type="ECO:0000256" key="2">
    <source>
        <dbReference type="ARBA" id="ARBA00006962"/>
    </source>
</evidence>
<dbReference type="GO" id="GO:0016758">
    <property type="term" value="F:hexosyltransferase activity"/>
    <property type="evidence" value="ECO:0007669"/>
    <property type="project" value="InterPro"/>
</dbReference>
<comment type="subcellular location">
    <subcellularLocation>
        <location evidence="1">Endoplasmic reticulum</location>
    </subcellularLocation>
</comment>
<dbReference type="EMBL" id="GU567988">
    <property type="protein sequence ID" value="ADI22509.1"/>
    <property type="molecule type" value="Genomic_DNA"/>
</dbReference>
<dbReference type="InterPro" id="IPR048097">
    <property type="entry name" value="Cps14G-like"/>
</dbReference>
<evidence type="ECO:0000256" key="4">
    <source>
        <dbReference type="ARBA" id="ARBA00022679"/>
    </source>
</evidence>
<evidence type="ECO:0000259" key="6">
    <source>
        <dbReference type="Pfam" id="PF04101"/>
    </source>
</evidence>
<proteinExistence type="inferred from homology"/>
<sequence>MIFVVTGVHEHGFDRLVKAVDDIAKTKLINDFFIQIGYSNYKPKYCKWTKAIDFYEFEERMNQAELVITHGGAGCIAGALEKCKKTIVVPRLKKFNEHNNDHQLELTSVLEETGRVLACYNMEDLYSIITKGQNFNPTPALGDNSIVEIIKQYLKDLSE</sequence>
<evidence type="ECO:0000256" key="1">
    <source>
        <dbReference type="ARBA" id="ARBA00004240"/>
    </source>
</evidence>
<organism evidence="7">
    <name type="scientific">uncultured verrucomicrobium HF0500_08N17</name>
    <dbReference type="NCBI Taxonomy" id="723597"/>
    <lineage>
        <taxon>Bacteria</taxon>
        <taxon>Pseudomonadati</taxon>
        <taxon>Verrucomicrobiota</taxon>
        <taxon>environmental samples</taxon>
    </lineage>
</organism>
<comment type="similarity">
    <text evidence="2">Belongs to the glycosyltransferase 28 family.</text>
</comment>
<dbReference type="PANTHER" id="PTHR12867:SF6">
    <property type="entry name" value="N-ACETYLGLUCOSAMINYLDIPHOSPHODOLICHOL N-ACETYLGLUCOSAMINYLTRANSFERASE"/>
    <property type="match status" value="1"/>
</dbReference>
<keyword evidence="4" id="KW-0808">Transferase</keyword>
<dbReference type="PANTHER" id="PTHR12867">
    <property type="entry name" value="GLYCOSYL TRANSFERASE-RELATED"/>
    <property type="match status" value="1"/>
</dbReference>
<keyword evidence="3" id="KW-0328">Glycosyltransferase</keyword>